<dbReference type="InParanoid" id="A0A1V9XPE3"/>
<name>A0A1V9XPE3_9ACAR</name>
<dbReference type="AlphaFoldDB" id="A0A1V9XPE3"/>
<protein>
    <submittedName>
        <fullName evidence="1">Uncharacterized protein</fullName>
    </submittedName>
</protein>
<proteinExistence type="predicted"/>
<accession>A0A1V9XPE3</accession>
<dbReference type="EMBL" id="MNPL01006486">
    <property type="protein sequence ID" value="OQR75357.1"/>
    <property type="molecule type" value="Genomic_DNA"/>
</dbReference>
<dbReference type="Gene3D" id="3.80.10.10">
    <property type="entry name" value="Ribonuclease Inhibitor"/>
    <property type="match status" value="1"/>
</dbReference>
<reference evidence="1 2" key="1">
    <citation type="journal article" date="2017" name="Gigascience">
        <title>Draft genome of the honey bee ectoparasitic mite, Tropilaelaps mercedesae, is shaped by the parasitic life history.</title>
        <authorList>
            <person name="Dong X."/>
            <person name="Armstrong S.D."/>
            <person name="Xia D."/>
            <person name="Makepeace B.L."/>
            <person name="Darby A.C."/>
            <person name="Kadowaki T."/>
        </authorList>
    </citation>
    <scope>NUCLEOTIDE SEQUENCE [LARGE SCALE GENOMIC DNA]</scope>
    <source>
        <strain evidence="1">Wuxi-XJTLU</strain>
    </source>
</reference>
<dbReference type="SUPFAM" id="SSF52058">
    <property type="entry name" value="L domain-like"/>
    <property type="match status" value="1"/>
</dbReference>
<evidence type="ECO:0000313" key="1">
    <source>
        <dbReference type="EMBL" id="OQR75357.1"/>
    </source>
</evidence>
<dbReference type="OrthoDB" id="6359842at2759"/>
<organism evidence="1 2">
    <name type="scientific">Tropilaelaps mercedesae</name>
    <dbReference type="NCBI Taxonomy" id="418985"/>
    <lineage>
        <taxon>Eukaryota</taxon>
        <taxon>Metazoa</taxon>
        <taxon>Ecdysozoa</taxon>
        <taxon>Arthropoda</taxon>
        <taxon>Chelicerata</taxon>
        <taxon>Arachnida</taxon>
        <taxon>Acari</taxon>
        <taxon>Parasitiformes</taxon>
        <taxon>Mesostigmata</taxon>
        <taxon>Gamasina</taxon>
        <taxon>Dermanyssoidea</taxon>
        <taxon>Laelapidae</taxon>
        <taxon>Tropilaelaps</taxon>
    </lineage>
</organism>
<dbReference type="Proteomes" id="UP000192247">
    <property type="component" value="Unassembled WGS sequence"/>
</dbReference>
<comment type="caution">
    <text evidence="1">The sequence shown here is derived from an EMBL/GenBank/DDBJ whole genome shotgun (WGS) entry which is preliminary data.</text>
</comment>
<dbReference type="STRING" id="418985.A0A1V9XPE3"/>
<evidence type="ECO:0000313" key="2">
    <source>
        <dbReference type="Proteomes" id="UP000192247"/>
    </source>
</evidence>
<gene>
    <name evidence="1" type="ORF">BIW11_08473</name>
</gene>
<sequence length="123" mass="13886">MVSRIVYEWKALDYLDNISLSIITHVVDVWSRRYVSQVLDLGFNGIRYIPDNAFVANPLLTLLALDGNPMSSIPIEPFKHLKSTLRGLSVGGMLDRVNKRDTNRAGRCKCKVARKRTLVLNVS</sequence>
<dbReference type="InterPro" id="IPR032675">
    <property type="entry name" value="LRR_dom_sf"/>
</dbReference>
<keyword evidence="2" id="KW-1185">Reference proteome</keyword>